<evidence type="ECO:0000313" key="1">
    <source>
        <dbReference type="EMBL" id="CAE0409752.1"/>
    </source>
</evidence>
<proteinExistence type="predicted"/>
<gene>
    <name evidence="1" type="ORF">ACOF00016_LOCUS7356</name>
</gene>
<reference evidence="1" key="1">
    <citation type="submission" date="2021-01" db="EMBL/GenBank/DDBJ databases">
        <authorList>
            <person name="Corre E."/>
            <person name="Pelletier E."/>
            <person name="Niang G."/>
            <person name="Scheremetjew M."/>
            <person name="Finn R."/>
            <person name="Kale V."/>
            <person name="Holt S."/>
            <person name="Cochrane G."/>
            <person name="Meng A."/>
            <person name="Brown T."/>
            <person name="Cohen L."/>
        </authorList>
    </citation>
    <scope>NUCLEOTIDE SEQUENCE</scope>
    <source>
        <strain evidence="1">CCMP127</strain>
    </source>
</reference>
<sequence length="289" mass="33013">MADVAEIDYSAIDQEDGLDAEGISHKYPPSRANDSSTFEVDLDGGNYAFVPEEYQGYGWFDQRMATLKNGIDLKAKTFYRTIPRPFDKSVNDVPEDHPLRAIAAVFDQAPPMSVIRIKGYRITDFFAFDLIFHYATSHHVRIIIDYVDKDPKTLYGTKNTVSAISKFLDVYKRYQSYQLFNAIEIRVADTMDTSGGKCCPHGLSSMHEKAILTTQHSIYGSYNLTGYARCKNWESIRVSSAEKGEHEAFDMDWNQLSDDREISVVYSNFFPEDSPKRRRVEERDTVVGK</sequence>
<protein>
    <submittedName>
        <fullName evidence="1">Uncharacterized protein</fullName>
    </submittedName>
</protein>
<accession>A0A7S3L2W5</accession>
<name>A0A7S3L2W5_9STRA</name>
<dbReference type="EMBL" id="HBIM01008672">
    <property type="protein sequence ID" value="CAE0409752.1"/>
    <property type="molecule type" value="Transcribed_RNA"/>
</dbReference>
<organism evidence="1">
    <name type="scientific">Amphora coffeiformis</name>
    <dbReference type="NCBI Taxonomy" id="265554"/>
    <lineage>
        <taxon>Eukaryota</taxon>
        <taxon>Sar</taxon>
        <taxon>Stramenopiles</taxon>
        <taxon>Ochrophyta</taxon>
        <taxon>Bacillariophyta</taxon>
        <taxon>Bacillariophyceae</taxon>
        <taxon>Bacillariophycidae</taxon>
        <taxon>Thalassiophysales</taxon>
        <taxon>Catenulaceae</taxon>
        <taxon>Amphora</taxon>
    </lineage>
</organism>
<dbReference type="AlphaFoldDB" id="A0A7S3L2W5"/>